<reference evidence="2" key="1">
    <citation type="submission" date="2020-05" db="EMBL/GenBank/DDBJ databases">
        <title>Phylogenomic resolution of chytrid fungi.</title>
        <authorList>
            <person name="Stajich J.E."/>
            <person name="Amses K."/>
            <person name="Simmons R."/>
            <person name="Seto K."/>
            <person name="Myers J."/>
            <person name="Bonds A."/>
            <person name="Quandt C.A."/>
            <person name="Barry K."/>
            <person name="Liu P."/>
            <person name="Grigoriev I."/>
            <person name="Longcore J.E."/>
            <person name="James T.Y."/>
        </authorList>
    </citation>
    <scope>NUCLEOTIDE SEQUENCE</scope>
    <source>
        <strain evidence="2">JEL0318</strain>
    </source>
</reference>
<proteinExistence type="predicted"/>
<feature type="compositionally biased region" description="Pro residues" evidence="1">
    <location>
        <begin position="1"/>
        <end position="15"/>
    </location>
</feature>
<keyword evidence="3" id="KW-1185">Reference proteome</keyword>
<organism evidence="2 3">
    <name type="scientific">Rhizophlyctis rosea</name>
    <dbReference type="NCBI Taxonomy" id="64517"/>
    <lineage>
        <taxon>Eukaryota</taxon>
        <taxon>Fungi</taxon>
        <taxon>Fungi incertae sedis</taxon>
        <taxon>Chytridiomycota</taxon>
        <taxon>Chytridiomycota incertae sedis</taxon>
        <taxon>Chytridiomycetes</taxon>
        <taxon>Rhizophlyctidales</taxon>
        <taxon>Rhizophlyctidaceae</taxon>
        <taxon>Rhizophlyctis</taxon>
    </lineage>
</organism>
<comment type="caution">
    <text evidence="2">The sequence shown here is derived from an EMBL/GenBank/DDBJ whole genome shotgun (WGS) entry which is preliminary data.</text>
</comment>
<evidence type="ECO:0000256" key="1">
    <source>
        <dbReference type="SAM" id="MobiDB-lite"/>
    </source>
</evidence>
<name>A0AAD5X325_9FUNG</name>
<evidence type="ECO:0000313" key="2">
    <source>
        <dbReference type="EMBL" id="KAJ3047521.1"/>
    </source>
</evidence>
<evidence type="ECO:0000313" key="3">
    <source>
        <dbReference type="Proteomes" id="UP001212841"/>
    </source>
</evidence>
<accession>A0AAD5X325</accession>
<gene>
    <name evidence="2" type="ORF">HK097_011457</name>
</gene>
<dbReference type="EMBL" id="JADGJD010000946">
    <property type="protein sequence ID" value="KAJ3047521.1"/>
    <property type="molecule type" value="Genomic_DNA"/>
</dbReference>
<dbReference type="AlphaFoldDB" id="A0AAD5X325"/>
<feature type="region of interest" description="Disordered" evidence="1">
    <location>
        <begin position="1"/>
        <end position="36"/>
    </location>
</feature>
<dbReference type="Proteomes" id="UP001212841">
    <property type="component" value="Unassembled WGS sequence"/>
</dbReference>
<protein>
    <submittedName>
        <fullName evidence="2">Uncharacterized protein</fullName>
    </submittedName>
</protein>
<sequence length="175" mass="19010">MVATPPPATPSPPPIRSKGKGKAVAATPPREPTPPMFEMLRRASFSIDDDDGLAMAKKLSLLSICGVSDADLEEKKKEEEMVKSADQIERDMRLQKIRQSVIQTWGAKRVEGVDDLFGAGVGGGEKEAIEAVEAFVKGEKTVMEGADDRAAVRNVVGEEVDEELQEALRRSLTEF</sequence>